<dbReference type="Proteomes" id="UP000228906">
    <property type="component" value="Unassembled WGS sequence"/>
</dbReference>
<evidence type="ECO:0000313" key="2">
    <source>
        <dbReference type="Proteomes" id="UP000228906"/>
    </source>
</evidence>
<name>A0A2H0UY82_9BACT</name>
<comment type="caution">
    <text evidence="1">The sequence shown here is derived from an EMBL/GenBank/DDBJ whole genome shotgun (WGS) entry which is preliminary data.</text>
</comment>
<accession>A0A2H0UY82</accession>
<dbReference type="AlphaFoldDB" id="A0A2H0UY82"/>
<evidence type="ECO:0000313" key="1">
    <source>
        <dbReference type="EMBL" id="PIR91765.1"/>
    </source>
</evidence>
<protein>
    <submittedName>
        <fullName evidence="1">Uncharacterized protein</fullName>
    </submittedName>
</protein>
<gene>
    <name evidence="1" type="ORF">COU03_00635</name>
</gene>
<proteinExistence type="predicted"/>
<reference evidence="2" key="1">
    <citation type="submission" date="2017-09" db="EMBL/GenBank/DDBJ databases">
        <title>Depth-based differentiation of microbial function through sediment-hosted aquifers and enrichment of novel symbionts in the deep terrestrial subsurface.</title>
        <authorList>
            <person name="Probst A.J."/>
            <person name="Ladd B."/>
            <person name="Jarett J.K."/>
            <person name="Geller-Mcgrath D.E."/>
            <person name="Sieber C.M.K."/>
            <person name="Emerson J.B."/>
            <person name="Anantharaman K."/>
            <person name="Thomas B.C."/>
            <person name="Malmstrom R."/>
            <person name="Stieglmeier M."/>
            <person name="Klingl A."/>
            <person name="Woyke T."/>
            <person name="Ryan C.M."/>
            <person name="Banfield J.F."/>
        </authorList>
    </citation>
    <scope>NUCLEOTIDE SEQUENCE [LARGE SCALE GENOMIC DNA]</scope>
</reference>
<organism evidence="1 2">
    <name type="scientific">bacterium (Candidatus Gribaldobacteria) CG10_big_fil_rev_8_21_14_0_10_41_12</name>
    <dbReference type="NCBI Taxonomy" id="2014277"/>
    <lineage>
        <taxon>Bacteria</taxon>
        <taxon>Candidatus Gribaldobacteria</taxon>
    </lineage>
</organism>
<dbReference type="EMBL" id="PFAV01000010">
    <property type="protein sequence ID" value="PIR91765.1"/>
    <property type="molecule type" value="Genomic_DNA"/>
</dbReference>
<sequence length="148" mass="16826">MLNLILFCLLAISCGGMVFLAARKMPALASLCSNESGQGNGEQMPTEPFLAKEKAKLLARKFLIIAAQKGIFFLRWLETTIKKSSEKMGRFYHRQRHQKNIQEDAVKKQEEIAKNADYWRAIRHTLVGRKKKEKIKKGSGLSDETTPM</sequence>